<feature type="transmembrane region" description="Helical" evidence="6">
    <location>
        <begin position="349"/>
        <end position="376"/>
    </location>
</feature>
<dbReference type="EMBL" id="VJZT01000014">
    <property type="protein sequence ID" value="TRX37081.1"/>
    <property type="molecule type" value="Genomic_DNA"/>
</dbReference>
<keyword evidence="8" id="KW-1185">Reference proteome</keyword>
<proteinExistence type="predicted"/>
<dbReference type="Proteomes" id="UP000316371">
    <property type="component" value="Unassembled WGS sequence"/>
</dbReference>
<evidence type="ECO:0000256" key="5">
    <source>
        <dbReference type="ARBA" id="ARBA00023136"/>
    </source>
</evidence>
<keyword evidence="2 6" id="KW-0812">Transmembrane</keyword>
<dbReference type="InterPro" id="IPR001182">
    <property type="entry name" value="FtsW/RodA"/>
</dbReference>
<sequence length="411" mass="45853">MKNQSITNNIDWTCVIIYILLVLLGWINIYSSSLSSMEGTSDKQLIFIILAIPLIFIVLYVDGKFYEKYATIIFGVALLSLLGLFAFGKTIAGQRCWYGIGSFTLQPSEFAKAATALALAKYLSDPQINLKDVNRQIQALAIVFLPVMLILPQPDPGSALIYSIFIIVLYREGLPAWYVWTGFITILLFVLTLVLQPQYVILIALAVIAIVHFKSRLGDRNLVMSGILLVVISGFVLSVNYVFTHVFKQHHRDRFNILLGKSVDMKGIGYNTNQSEIAIGSGGWFGKGFLEGTQTKGGFVPEQHTDYIFTTVGEEWGFLGSLFVIGLFVGLFLRVIYLAERQKTKFSRVYGYAVAGILFIHFFVNIAMVAGVFPTIGVPLPFFSYGGSGLWGFTILLFIFIKMDANKVNEW</sequence>
<keyword evidence="3" id="KW-0133">Cell shape</keyword>
<organism evidence="7 8">
    <name type="scientific">Flavobacterium restrictum</name>
    <dbReference type="NCBI Taxonomy" id="2594428"/>
    <lineage>
        <taxon>Bacteria</taxon>
        <taxon>Pseudomonadati</taxon>
        <taxon>Bacteroidota</taxon>
        <taxon>Flavobacteriia</taxon>
        <taxon>Flavobacteriales</taxon>
        <taxon>Flavobacteriaceae</taxon>
        <taxon>Flavobacterium</taxon>
    </lineage>
</organism>
<feature type="transmembrane region" description="Helical" evidence="6">
    <location>
        <begin position="12"/>
        <end position="32"/>
    </location>
</feature>
<dbReference type="GO" id="GO:0015648">
    <property type="term" value="F:lipid-linked peptidoglycan transporter activity"/>
    <property type="evidence" value="ECO:0007669"/>
    <property type="project" value="TreeGrafter"/>
</dbReference>
<dbReference type="GO" id="GO:0005886">
    <property type="term" value="C:plasma membrane"/>
    <property type="evidence" value="ECO:0007669"/>
    <property type="project" value="TreeGrafter"/>
</dbReference>
<feature type="transmembrane region" description="Helical" evidence="6">
    <location>
        <begin position="69"/>
        <end position="88"/>
    </location>
</feature>
<name>A0A553DWC3_9FLAO</name>
<evidence type="ECO:0000256" key="3">
    <source>
        <dbReference type="ARBA" id="ARBA00022960"/>
    </source>
</evidence>
<dbReference type="OrthoDB" id="9768187at2"/>
<feature type="transmembrane region" description="Helical" evidence="6">
    <location>
        <begin position="44"/>
        <end position="62"/>
    </location>
</feature>
<feature type="transmembrane region" description="Helical" evidence="6">
    <location>
        <begin position="382"/>
        <end position="401"/>
    </location>
</feature>
<dbReference type="PANTHER" id="PTHR30474">
    <property type="entry name" value="CELL CYCLE PROTEIN"/>
    <property type="match status" value="1"/>
</dbReference>
<dbReference type="NCBIfam" id="NF037961">
    <property type="entry name" value="RodA_shape"/>
    <property type="match status" value="1"/>
</dbReference>
<evidence type="ECO:0000313" key="8">
    <source>
        <dbReference type="Proteomes" id="UP000316371"/>
    </source>
</evidence>
<dbReference type="GO" id="GO:0051301">
    <property type="term" value="P:cell division"/>
    <property type="evidence" value="ECO:0007669"/>
    <property type="project" value="InterPro"/>
</dbReference>
<dbReference type="RefSeq" id="WP_144257163.1">
    <property type="nucleotide sequence ID" value="NZ_VJZT01000014.1"/>
</dbReference>
<comment type="subcellular location">
    <subcellularLocation>
        <location evidence="1">Membrane</location>
        <topology evidence="1">Multi-pass membrane protein</topology>
    </subcellularLocation>
</comment>
<feature type="transmembrane region" description="Helical" evidence="6">
    <location>
        <begin position="316"/>
        <end position="337"/>
    </location>
</feature>
<comment type="caution">
    <text evidence="7">The sequence shown here is derived from an EMBL/GenBank/DDBJ whole genome shotgun (WGS) entry which is preliminary data.</text>
</comment>
<evidence type="ECO:0000256" key="4">
    <source>
        <dbReference type="ARBA" id="ARBA00022989"/>
    </source>
</evidence>
<dbReference type="PANTHER" id="PTHR30474:SF1">
    <property type="entry name" value="PEPTIDOGLYCAN GLYCOSYLTRANSFERASE MRDB"/>
    <property type="match status" value="1"/>
</dbReference>
<gene>
    <name evidence="7" type="ORF">FNW21_12875</name>
</gene>
<accession>A0A553DWC3</accession>
<evidence type="ECO:0000256" key="6">
    <source>
        <dbReference type="SAM" id="Phobius"/>
    </source>
</evidence>
<feature type="transmembrane region" description="Helical" evidence="6">
    <location>
        <begin position="186"/>
        <end position="210"/>
    </location>
</feature>
<keyword evidence="4 6" id="KW-1133">Transmembrane helix</keyword>
<dbReference type="GO" id="GO:0032153">
    <property type="term" value="C:cell division site"/>
    <property type="evidence" value="ECO:0007669"/>
    <property type="project" value="TreeGrafter"/>
</dbReference>
<evidence type="ECO:0000313" key="7">
    <source>
        <dbReference type="EMBL" id="TRX37081.1"/>
    </source>
</evidence>
<protein>
    <submittedName>
        <fullName evidence="7">Rod shape-determining protein RodA</fullName>
    </submittedName>
</protein>
<evidence type="ECO:0000256" key="2">
    <source>
        <dbReference type="ARBA" id="ARBA00022692"/>
    </source>
</evidence>
<feature type="transmembrane region" description="Helical" evidence="6">
    <location>
        <begin position="222"/>
        <end position="243"/>
    </location>
</feature>
<dbReference type="AlphaFoldDB" id="A0A553DWC3"/>
<dbReference type="GO" id="GO:0008360">
    <property type="term" value="P:regulation of cell shape"/>
    <property type="evidence" value="ECO:0007669"/>
    <property type="project" value="UniProtKB-KW"/>
</dbReference>
<evidence type="ECO:0000256" key="1">
    <source>
        <dbReference type="ARBA" id="ARBA00004141"/>
    </source>
</evidence>
<reference evidence="7 8" key="1">
    <citation type="submission" date="2019-07" db="EMBL/GenBank/DDBJ databases">
        <title>Novel species of Flavobacterium.</title>
        <authorList>
            <person name="Liu Q."/>
            <person name="Xin Y.-H."/>
        </authorList>
    </citation>
    <scope>NUCLEOTIDE SEQUENCE [LARGE SCALE GENOMIC DNA]</scope>
    <source>
        <strain evidence="7 8">LB1R34</strain>
    </source>
</reference>
<dbReference type="Pfam" id="PF01098">
    <property type="entry name" value="FTSW_RODA_SPOVE"/>
    <property type="match status" value="1"/>
</dbReference>
<keyword evidence="5 6" id="KW-0472">Membrane</keyword>